<dbReference type="CDD" id="cd16012">
    <property type="entry name" value="ALP"/>
    <property type="match status" value="1"/>
</dbReference>
<feature type="binding site" evidence="3">
    <location>
        <position position="474"/>
    </location>
    <ligand>
        <name>Zn(2+)</name>
        <dbReference type="ChEBI" id="CHEBI:29105"/>
        <label>2</label>
    </ligand>
</feature>
<evidence type="ECO:0000256" key="1">
    <source>
        <dbReference type="ARBA" id="ARBA00012647"/>
    </source>
</evidence>
<dbReference type="PRINTS" id="PR00113">
    <property type="entry name" value="ALKPHPHTASE"/>
</dbReference>
<dbReference type="Gene3D" id="3.40.720.10">
    <property type="entry name" value="Alkaline Phosphatase, subunit A"/>
    <property type="match status" value="1"/>
</dbReference>
<dbReference type="GO" id="GO:0004035">
    <property type="term" value="F:alkaline phosphatase activity"/>
    <property type="evidence" value="ECO:0007669"/>
    <property type="project" value="UniProtKB-EC"/>
</dbReference>
<name>A0AA88HDH0_ARTSF</name>
<keyword evidence="9" id="KW-1185">Reference proteome</keyword>
<keyword evidence="3" id="KW-0460">Magnesium</keyword>
<evidence type="ECO:0000256" key="2">
    <source>
        <dbReference type="PIRSR" id="PIRSR601952-1"/>
    </source>
</evidence>
<dbReference type="AlphaFoldDB" id="A0AA88HDH0"/>
<feature type="binding site" evidence="3">
    <location>
        <position position="168"/>
    </location>
    <ligand>
        <name>Mg(2+)</name>
        <dbReference type="ChEBI" id="CHEBI:18420"/>
    </ligand>
</feature>
<feature type="compositionally biased region" description="Basic and acidic residues" evidence="5">
    <location>
        <begin position="252"/>
        <end position="263"/>
    </location>
</feature>
<dbReference type="Pfam" id="PF00245">
    <property type="entry name" value="Alk_phosphatase"/>
    <property type="match status" value="1"/>
</dbReference>
<feature type="binding site" evidence="3">
    <location>
        <position position="357"/>
    </location>
    <ligand>
        <name>Zn(2+)</name>
        <dbReference type="ChEBI" id="CHEBI:29105"/>
        <label>2</label>
    </ligand>
</feature>
<comment type="similarity">
    <text evidence="4">Belongs to the alkaline phosphatase family.</text>
</comment>
<evidence type="ECO:0000313" key="8">
    <source>
        <dbReference type="EMBL" id="KAK2710005.1"/>
    </source>
</evidence>
<keyword evidence="6" id="KW-0472">Membrane</keyword>
<evidence type="ECO:0000256" key="5">
    <source>
        <dbReference type="SAM" id="MobiDB-lite"/>
    </source>
</evidence>
<evidence type="ECO:0000256" key="7">
    <source>
        <dbReference type="SAM" id="SignalP"/>
    </source>
</evidence>
<feature type="binding site" evidence="3">
    <location>
        <position position="55"/>
    </location>
    <ligand>
        <name>Mg(2+)</name>
        <dbReference type="ChEBI" id="CHEBI:18420"/>
    </ligand>
</feature>
<accession>A0AA88HDH0</accession>
<feature type="signal peptide" evidence="7">
    <location>
        <begin position="1"/>
        <end position="18"/>
    </location>
</feature>
<dbReference type="InterPro" id="IPR017850">
    <property type="entry name" value="Alkaline_phosphatase_core_sf"/>
</dbReference>
<dbReference type="EC" id="3.1.3.1" evidence="1"/>
<keyword evidence="6" id="KW-1133">Transmembrane helix</keyword>
<keyword evidence="6" id="KW-0812">Transmembrane</keyword>
<dbReference type="SUPFAM" id="SSF53649">
    <property type="entry name" value="Alkaline phosphatase-like"/>
    <property type="match status" value="1"/>
</dbReference>
<reference evidence="8" key="1">
    <citation type="submission" date="2023-07" db="EMBL/GenBank/DDBJ databases">
        <title>Chromosome-level genome assembly of Artemia franciscana.</title>
        <authorList>
            <person name="Jo E."/>
        </authorList>
    </citation>
    <scope>NUCLEOTIDE SEQUENCE</scope>
    <source>
        <tissue evidence="8">Whole body</tissue>
    </source>
</reference>
<protein>
    <recommendedName>
        <fullName evidence="1">alkaline phosphatase</fullName>
        <ecNumber evidence="1">3.1.3.1</ecNumber>
    </recommendedName>
</protein>
<evidence type="ECO:0000256" key="6">
    <source>
        <dbReference type="SAM" id="Phobius"/>
    </source>
</evidence>
<comment type="cofactor">
    <cofactor evidence="3">
        <name>Zn(2+)</name>
        <dbReference type="ChEBI" id="CHEBI:29105"/>
    </cofactor>
    <text evidence="3">Binds 2 Zn(2+) ions.</text>
</comment>
<feature type="binding site" evidence="3">
    <location>
        <position position="361"/>
    </location>
    <ligand>
        <name>Zn(2+)</name>
        <dbReference type="ChEBI" id="CHEBI:29105"/>
        <label>2</label>
    </ligand>
</feature>
<dbReference type="SMART" id="SM00098">
    <property type="entry name" value="alkPPc"/>
    <property type="match status" value="1"/>
</dbReference>
<dbReference type="PANTHER" id="PTHR11596">
    <property type="entry name" value="ALKALINE PHOSPHATASE"/>
    <property type="match status" value="1"/>
</dbReference>
<dbReference type="GO" id="GO:0046872">
    <property type="term" value="F:metal ion binding"/>
    <property type="evidence" value="ECO:0007669"/>
    <property type="project" value="UniProtKB-KW"/>
</dbReference>
<feature type="active site" description="Phosphoserine intermediate" evidence="2">
    <location>
        <position position="105"/>
    </location>
</feature>
<gene>
    <name evidence="8" type="ORF">QYM36_013622</name>
</gene>
<sequence length="585" mass="65049">MIFAWIVFGVLMISQSLGNKDQEFWYKDAQSTILQRLTQLPRFSKAKNAIIFVADGLGMTGVTAARILKGQKKGLQGEDAQLTFERFPDLALLKTYANDGQTPDSASSATALFCGVKANLETIGLDSKGKFEDCISSLSSRVPSIFDWAQQQGKATGFVTTTRVTHGTPAALYSHSASRYWEDDSRLRDESLMKSRGIYQSDEQFGGRKISGPGGRSMCKDITRQLVEDEPGRNINVLMGGGRRHWLPQGTRDPEYKSEEGRRQDRRDLIEQWLKDKKKRGHSAEYVWNKAQFNKIDAQKTEFLLGLFDYSHLDFDSDRDQGIFGDPSLSDMSQKALEILKKNPHGYVLVVESGRIDHAYHYNNAYRALEEIVAFDEAVTLVTSSVNIEETIIIVTSDHSQVMTFGGAGTPRGNPILGYDIYPSPSDGMPYPTILFGSGPGHQSSEKLQNTTRLSPGSSSFIQPSAILRPWSTHGGEDVPLYAIGPRSFIFHGTQDQTFLAHGLAYAMCLGPFKDNCGDALWAKEDDVAESGCQEKQLLRERNKEINIWTLSAILSSSAKKQLSNTFLIFFTVVLIIIVICDTNK</sequence>
<feature type="binding site" evidence="3">
    <location>
        <position position="398"/>
    </location>
    <ligand>
        <name>Zn(2+)</name>
        <dbReference type="ChEBI" id="CHEBI:29105"/>
        <label>2</label>
    </ligand>
</feature>
<evidence type="ECO:0000313" key="9">
    <source>
        <dbReference type="Proteomes" id="UP001187531"/>
    </source>
</evidence>
<feature type="region of interest" description="Disordered" evidence="5">
    <location>
        <begin position="242"/>
        <end position="263"/>
    </location>
</feature>
<dbReference type="EMBL" id="JAVRJZ010000017">
    <property type="protein sequence ID" value="KAK2710005.1"/>
    <property type="molecule type" value="Genomic_DNA"/>
</dbReference>
<feature type="chain" id="PRO_5041672021" description="alkaline phosphatase" evidence="7">
    <location>
        <begin position="19"/>
        <end position="585"/>
    </location>
</feature>
<comment type="caution">
    <text evidence="8">The sequence shown here is derived from an EMBL/GenBank/DDBJ whole genome shotgun (WGS) entry which is preliminary data.</text>
</comment>
<feature type="binding site" evidence="3">
    <location>
        <position position="399"/>
    </location>
    <ligand>
        <name>Zn(2+)</name>
        <dbReference type="ChEBI" id="CHEBI:29105"/>
        <label>2</label>
    </ligand>
</feature>
<organism evidence="8 9">
    <name type="scientific">Artemia franciscana</name>
    <name type="common">Brine shrimp</name>
    <name type="synonym">Artemia sanfranciscana</name>
    <dbReference type="NCBI Taxonomy" id="6661"/>
    <lineage>
        <taxon>Eukaryota</taxon>
        <taxon>Metazoa</taxon>
        <taxon>Ecdysozoa</taxon>
        <taxon>Arthropoda</taxon>
        <taxon>Crustacea</taxon>
        <taxon>Branchiopoda</taxon>
        <taxon>Anostraca</taxon>
        <taxon>Artemiidae</taxon>
        <taxon>Artemia</taxon>
    </lineage>
</organism>
<comment type="cofactor">
    <cofactor evidence="3">
        <name>Mg(2+)</name>
        <dbReference type="ChEBI" id="CHEBI:18420"/>
    </cofactor>
    <text evidence="3">Binds 1 Mg(2+) ion.</text>
</comment>
<dbReference type="InterPro" id="IPR001952">
    <property type="entry name" value="Alkaline_phosphatase"/>
</dbReference>
<proteinExistence type="inferred from homology"/>
<dbReference type="Proteomes" id="UP001187531">
    <property type="component" value="Unassembled WGS sequence"/>
</dbReference>
<dbReference type="PANTHER" id="PTHR11596:SF91">
    <property type="entry name" value="ALKALINE PHOSPHATASE-RELATED"/>
    <property type="match status" value="1"/>
</dbReference>
<evidence type="ECO:0000256" key="4">
    <source>
        <dbReference type="RuleBase" id="RU003946"/>
    </source>
</evidence>
<keyword evidence="3" id="KW-0862">Zinc</keyword>
<feature type="binding site" evidence="3">
    <location>
        <position position="166"/>
    </location>
    <ligand>
        <name>Mg(2+)</name>
        <dbReference type="ChEBI" id="CHEBI:18420"/>
    </ligand>
</feature>
<keyword evidence="3" id="KW-0479">Metal-binding</keyword>
<feature type="transmembrane region" description="Helical" evidence="6">
    <location>
        <begin position="563"/>
        <end position="581"/>
    </location>
</feature>
<feature type="binding site" evidence="3">
    <location>
        <position position="55"/>
    </location>
    <ligand>
        <name>Zn(2+)</name>
        <dbReference type="ChEBI" id="CHEBI:29105"/>
        <label>2</label>
    </ligand>
</feature>
<evidence type="ECO:0000256" key="3">
    <source>
        <dbReference type="PIRSR" id="PIRSR601952-2"/>
    </source>
</evidence>
<keyword evidence="7" id="KW-0732">Signal</keyword>
<feature type="binding site" evidence="3">
    <location>
        <position position="352"/>
    </location>
    <ligand>
        <name>Mg(2+)</name>
        <dbReference type="ChEBI" id="CHEBI:18420"/>
    </ligand>
</feature>